<dbReference type="SUPFAM" id="SSF53850">
    <property type="entry name" value="Periplasmic binding protein-like II"/>
    <property type="match status" value="1"/>
</dbReference>
<name>A0A1Y0I5L8_9GAMM</name>
<sequence length="287" mass="33470">MKHQYTLITLLLIVFALPCRALDYKLALLHGDEEVFSYELSVIRLALKYTDQPHTLELLNYKQANQSRILRLLQQPNGPVNFFFTGFSPEREKNLLQIDFPLTRGLLGHRIFVIKKQDLPLFKSIASLEDLKKGVVVGSGIGWPDTDVFILNGFTVQQASYQSLWKMLQANRFTGINRGVHEAYVEIRQQTKQYPQFVVDPSVMVIYNFDYFVYVSPHHPELFHALKKGMQVAYESGAFHHNFNTHPQIQTMLEQLQPEKRKTFYLDNPLLSDRIKALPQEYWLRLQ</sequence>
<dbReference type="AlphaFoldDB" id="A0A1Y0I5L8"/>
<dbReference type="OrthoDB" id="547680at2"/>
<keyword evidence="1" id="KW-0378">Hydrolase</keyword>
<dbReference type="GO" id="GO:0004527">
    <property type="term" value="F:exonuclease activity"/>
    <property type="evidence" value="ECO:0007669"/>
    <property type="project" value="UniProtKB-KW"/>
</dbReference>
<keyword evidence="1" id="KW-0540">Nuclease</keyword>
<proteinExistence type="predicted"/>
<keyword evidence="1" id="KW-0269">Exonuclease</keyword>
<protein>
    <submittedName>
        <fullName evidence="1">Exonuclease</fullName>
    </submittedName>
</protein>
<dbReference type="EMBL" id="CP021425">
    <property type="protein sequence ID" value="ARU55540.1"/>
    <property type="molecule type" value="Genomic_DNA"/>
</dbReference>
<accession>A0A1Y0I5L8</accession>
<reference evidence="1 2" key="1">
    <citation type="submission" date="2017-05" db="EMBL/GenBank/DDBJ databases">
        <title>Genomic insights into alkan degradation activity of Oleiphilus messinensis.</title>
        <authorList>
            <person name="Kozyavkin S.A."/>
            <person name="Slesarev A.I."/>
            <person name="Golyshin P.N."/>
            <person name="Korzhenkov A."/>
            <person name="Golyshina O.N."/>
            <person name="Toshchakov S.V."/>
        </authorList>
    </citation>
    <scope>NUCLEOTIDE SEQUENCE [LARGE SCALE GENOMIC DNA]</scope>
    <source>
        <strain evidence="1 2">ME102</strain>
    </source>
</reference>
<organism evidence="1 2">
    <name type="scientific">Oleiphilus messinensis</name>
    <dbReference type="NCBI Taxonomy" id="141451"/>
    <lineage>
        <taxon>Bacteria</taxon>
        <taxon>Pseudomonadati</taxon>
        <taxon>Pseudomonadota</taxon>
        <taxon>Gammaproteobacteria</taxon>
        <taxon>Oceanospirillales</taxon>
        <taxon>Oleiphilaceae</taxon>
        <taxon>Oleiphilus</taxon>
    </lineage>
</organism>
<dbReference type="RefSeq" id="WP_087460633.1">
    <property type="nucleotide sequence ID" value="NZ_CP021425.1"/>
</dbReference>
<gene>
    <name evidence="1" type="ORF">OLMES_1463</name>
</gene>
<evidence type="ECO:0000313" key="1">
    <source>
        <dbReference type="EMBL" id="ARU55540.1"/>
    </source>
</evidence>
<dbReference type="KEGG" id="ome:OLMES_1463"/>
<keyword evidence="2" id="KW-1185">Reference proteome</keyword>
<dbReference type="Proteomes" id="UP000196027">
    <property type="component" value="Chromosome"/>
</dbReference>
<evidence type="ECO:0000313" key="2">
    <source>
        <dbReference type="Proteomes" id="UP000196027"/>
    </source>
</evidence>